<protein>
    <submittedName>
        <fullName evidence="2">AAA family ATPase</fullName>
    </submittedName>
</protein>
<dbReference type="InterPro" id="IPR027417">
    <property type="entry name" value="P-loop_NTPase"/>
</dbReference>
<evidence type="ECO:0000313" key="2">
    <source>
        <dbReference type="EMBL" id="RDB03138.1"/>
    </source>
</evidence>
<dbReference type="Pfam" id="PF07728">
    <property type="entry name" value="AAA_5"/>
    <property type="match status" value="1"/>
</dbReference>
<reference evidence="2 3" key="1">
    <citation type="submission" date="2018-07" db="EMBL/GenBank/DDBJ databases">
        <title>Genome analysis of Runella aurantiaca.</title>
        <authorList>
            <person name="Yang X."/>
        </authorList>
    </citation>
    <scope>NUCLEOTIDE SEQUENCE [LARGE SCALE GENOMIC DNA]</scope>
    <source>
        <strain evidence="2 3">YX9</strain>
    </source>
</reference>
<dbReference type="AlphaFoldDB" id="A0A369I0S2"/>
<gene>
    <name evidence="2" type="ORF">DVG78_24885</name>
</gene>
<dbReference type="Gene3D" id="3.40.50.300">
    <property type="entry name" value="P-loop containing nucleotide triphosphate hydrolases"/>
    <property type="match status" value="2"/>
</dbReference>
<dbReference type="PANTHER" id="PTHR37291:SF1">
    <property type="entry name" value="TYPE IV METHYL-DIRECTED RESTRICTION ENZYME ECOKMCRB SUBUNIT"/>
    <property type="match status" value="1"/>
</dbReference>
<dbReference type="Proteomes" id="UP000253141">
    <property type="component" value="Unassembled WGS sequence"/>
</dbReference>
<dbReference type="InterPro" id="IPR011704">
    <property type="entry name" value="ATPase_dyneun-rel_AAA"/>
</dbReference>
<name>A0A369I0S2_9BACT</name>
<dbReference type="GO" id="GO:0005524">
    <property type="term" value="F:ATP binding"/>
    <property type="evidence" value="ECO:0007669"/>
    <property type="project" value="InterPro"/>
</dbReference>
<keyword evidence="3" id="KW-1185">Reference proteome</keyword>
<dbReference type="InterPro" id="IPR052934">
    <property type="entry name" value="Methyl-DNA_Rec/Restrict_Enz"/>
</dbReference>
<accession>A0A369I0S2</accession>
<organism evidence="2 3">
    <name type="scientific">Runella aurantiaca</name>
    <dbReference type="NCBI Taxonomy" id="2282308"/>
    <lineage>
        <taxon>Bacteria</taxon>
        <taxon>Pseudomonadati</taxon>
        <taxon>Bacteroidota</taxon>
        <taxon>Cytophagia</taxon>
        <taxon>Cytophagales</taxon>
        <taxon>Spirosomataceae</taxon>
        <taxon>Runella</taxon>
    </lineage>
</organism>
<dbReference type="InterPro" id="IPR003593">
    <property type="entry name" value="AAA+_ATPase"/>
</dbReference>
<comment type="caution">
    <text evidence="2">The sequence shown here is derived from an EMBL/GenBank/DDBJ whole genome shotgun (WGS) entry which is preliminary data.</text>
</comment>
<dbReference type="GO" id="GO:0016887">
    <property type="term" value="F:ATP hydrolysis activity"/>
    <property type="evidence" value="ECO:0007669"/>
    <property type="project" value="InterPro"/>
</dbReference>
<dbReference type="SMART" id="SM00382">
    <property type="entry name" value="AAA"/>
    <property type="match status" value="1"/>
</dbReference>
<dbReference type="OrthoDB" id="9781481at2"/>
<dbReference type="EMBL" id="QPIW01000030">
    <property type="protein sequence ID" value="RDB03138.1"/>
    <property type="molecule type" value="Genomic_DNA"/>
</dbReference>
<evidence type="ECO:0000259" key="1">
    <source>
        <dbReference type="SMART" id="SM00382"/>
    </source>
</evidence>
<dbReference type="SUPFAM" id="SSF52540">
    <property type="entry name" value="P-loop containing nucleoside triphosphate hydrolases"/>
    <property type="match status" value="1"/>
</dbReference>
<dbReference type="PANTHER" id="PTHR37291">
    <property type="entry name" value="5-METHYLCYTOSINE-SPECIFIC RESTRICTION ENZYME B"/>
    <property type="match status" value="1"/>
</dbReference>
<sequence>MTEYDKFKKLLEYFVAHLEWCVNEDQNHVGYITYIKPLIDTNTFKYTGQGYSGDNIQQQIKAWCDYESGLIHINIQQNFGSYKSTKCYLNWDWTGLNVNAKWTNDHIGSLYLNKYDEDTGNNILGFEKSLNDLGLFDNKPPNNNLITLFDSYKSLIIDWNIMEEFKKKQHLVDLLKDSKNIILTGAPGTGKTFLAKQIAKQMIGVKTDEELEESGQFDFVQFHPSYDYTDFVEGLRPTPPDENGIIGFEIKDGIFKSFCEKALENLINSEKTPDEIHSESNIESILDNFLAESIENGKKFDYNDNSNQFVIVPHSKKEECFYAKILNNESMERQLVFKKDAIEVFKKADDIKKPTDIQKVFNTRFKYQYTFIFLILEQLREKLKNKGEEAKIKINRKNFIFVIDEINRGEISKIFGELFFSIDPSYRGKKGSVKTQYSNLHNDDKEIFYVPENVYLIGSMNDIDRSVESFDFAMRRRFTWIEITAEQSAENMNLSQHIKEKMLNLNKQISETDGLNPSYHIGAAYFLDSSGNARQDIDNVWNLRIEPLLKEYLRGMSDSTEKIELLKNAFTA</sequence>
<evidence type="ECO:0000313" key="3">
    <source>
        <dbReference type="Proteomes" id="UP000253141"/>
    </source>
</evidence>
<dbReference type="RefSeq" id="WP_114463729.1">
    <property type="nucleotide sequence ID" value="NZ_QPIW01000030.1"/>
</dbReference>
<feature type="domain" description="AAA+ ATPase" evidence="1">
    <location>
        <begin position="177"/>
        <end position="482"/>
    </location>
</feature>
<proteinExistence type="predicted"/>